<dbReference type="EMBL" id="JAUUTY010000002">
    <property type="protein sequence ID" value="KAK1686681.1"/>
    <property type="molecule type" value="Genomic_DNA"/>
</dbReference>
<feature type="region of interest" description="Disordered" evidence="1">
    <location>
        <begin position="58"/>
        <end position="80"/>
    </location>
</feature>
<reference evidence="2" key="1">
    <citation type="submission" date="2023-07" db="EMBL/GenBank/DDBJ databases">
        <title>A chromosome-level genome assembly of Lolium multiflorum.</title>
        <authorList>
            <person name="Chen Y."/>
            <person name="Copetti D."/>
            <person name="Kolliker R."/>
            <person name="Studer B."/>
        </authorList>
    </citation>
    <scope>NUCLEOTIDE SEQUENCE</scope>
    <source>
        <strain evidence="2">02402/16</strain>
        <tissue evidence="2">Leaf</tissue>
    </source>
</reference>
<sequence length="80" mass="8833">MSAAVRWMKILHVGSLAWRKKSHWSSKLRGAKWPPLPTGATAPSSWCRFPSVGEASRKTETQELKILPSPSSDLHHGGQT</sequence>
<organism evidence="2 3">
    <name type="scientific">Lolium multiflorum</name>
    <name type="common">Italian ryegrass</name>
    <name type="synonym">Lolium perenne subsp. multiflorum</name>
    <dbReference type="NCBI Taxonomy" id="4521"/>
    <lineage>
        <taxon>Eukaryota</taxon>
        <taxon>Viridiplantae</taxon>
        <taxon>Streptophyta</taxon>
        <taxon>Embryophyta</taxon>
        <taxon>Tracheophyta</taxon>
        <taxon>Spermatophyta</taxon>
        <taxon>Magnoliopsida</taxon>
        <taxon>Liliopsida</taxon>
        <taxon>Poales</taxon>
        <taxon>Poaceae</taxon>
        <taxon>BOP clade</taxon>
        <taxon>Pooideae</taxon>
        <taxon>Poodae</taxon>
        <taxon>Poeae</taxon>
        <taxon>Poeae Chloroplast Group 2 (Poeae type)</taxon>
        <taxon>Loliodinae</taxon>
        <taxon>Loliinae</taxon>
        <taxon>Lolium</taxon>
    </lineage>
</organism>
<evidence type="ECO:0000256" key="1">
    <source>
        <dbReference type="SAM" id="MobiDB-lite"/>
    </source>
</evidence>
<evidence type="ECO:0000313" key="2">
    <source>
        <dbReference type="EMBL" id="KAK1686681.1"/>
    </source>
</evidence>
<accession>A0AAD8TS41</accession>
<comment type="caution">
    <text evidence="2">The sequence shown here is derived from an EMBL/GenBank/DDBJ whole genome shotgun (WGS) entry which is preliminary data.</text>
</comment>
<evidence type="ECO:0000313" key="3">
    <source>
        <dbReference type="Proteomes" id="UP001231189"/>
    </source>
</evidence>
<dbReference type="Proteomes" id="UP001231189">
    <property type="component" value="Unassembled WGS sequence"/>
</dbReference>
<name>A0AAD8TS41_LOLMU</name>
<protein>
    <submittedName>
        <fullName evidence="2">Uncharacterized protein</fullName>
    </submittedName>
</protein>
<dbReference type="AlphaFoldDB" id="A0AAD8TS41"/>
<gene>
    <name evidence="2" type="ORF">QYE76_047529</name>
</gene>
<proteinExistence type="predicted"/>
<keyword evidence="3" id="KW-1185">Reference proteome</keyword>